<evidence type="ECO:0000256" key="1">
    <source>
        <dbReference type="ARBA" id="ARBA00009995"/>
    </source>
</evidence>
<evidence type="ECO:0000313" key="3">
    <source>
        <dbReference type="EMBL" id="KAK6147023.1"/>
    </source>
</evidence>
<dbReference type="PANTHER" id="PTHR11926">
    <property type="entry name" value="GLUCOSYL/GLUCURONOSYL TRANSFERASES"/>
    <property type="match status" value="1"/>
</dbReference>
<dbReference type="InterPro" id="IPR002213">
    <property type="entry name" value="UDP_glucos_trans"/>
</dbReference>
<accession>A0ABR0WHE7</accession>
<evidence type="ECO:0008006" key="5">
    <source>
        <dbReference type="Google" id="ProtNLM"/>
    </source>
</evidence>
<comment type="caution">
    <text evidence="3">The sequence shown here is derived from an EMBL/GenBank/DDBJ whole genome shotgun (WGS) entry which is preliminary data.</text>
</comment>
<dbReference type="SUPFAM" id="SSF53756">
    <property type="entry name" value="UDP-Glycosyltransferase/glycogen phosphorylase"/>
    <property type="match status" value="1"/>
</dbReference>
<dbReference type="CDD" id="cd03784">
    <property type="entry name" value="GT1_Gtf-like"/>
    <property type="match status" value="1"/>
</dbReference>
<dbReference type="Pfam" id="PF00201">
    <property type="entry name" value="UDPGT"/>
    <property type="match status" value="1"/>
</dbReference>
<keyword evidence="4" id="KW-1185">Reference proteome</keyword>
<comment type="similarity">
    <text evidence="1">Belongs to the UDP-glycosyltransferase family.</text>
</comment>
<evidence type="ECO:0000313" key="4">
    <source>
        <dbReference type="Proteomes" id="UP001318860"/>
    </source>
</evidence>
<dbReference type="Proteomes" id="UP001318860">
    <property type="component" value="Unassembled WGS sequence"/>
</dbReference>
<dbReference type="Gene3D" id="3.40.50.2000">
    <property type="entry name" value="Glycogen Phosphorylase B"/>
    <property type="match status" value="2"/>
</dbReference>
<name>A0ABR0WHE7_REHGL</name>
<gene>
    <name evidence="3" type="ORF">DH2020_017935</name>
</gene>
<organism evidence="3 4">
    <name type="scientific">Rehmannia glutinosa</name>
    <name type="common">Chinese foxglove</name>
    <dbReference type="NCBI Taxonomy" id="99300"/>
    <lineage>
        <taxon>Eukaryota</taxon>
        <taxon>Viridiplantae</taxon>
        <taxon>Streptophyta</taxon>
        <taxon>Embryophyta</taxon>
        <taxon>Tracheophyta</taxon>
        <taxon>Spermatophyta</taxon>
        <taxon>Magnoliopsida</taxon>
        <taxon>eudicotyledons</taxon>
        <taxon>Gunneridae</taxon>
        <taxon>Pentapetalae</taxon>
        <taxon>asterids</taxon>
        <taxon>lamiids</taxon>
        <taxon>Lamiales</taxon>
        <taxon>Orobanchaceae</taxon>
        <taxon>Rehmannieae</taxon>
        <taxon>Rehmannia</taxon>
    </lineage>
</organism>
<reference evidence="3 4" key="1">
    <citation type="journal article" date="2021" name="Comput. Struct. Biotechnol. J.">
        <title>De novo genome assembly of the potent medicinal plant Rehmannia glutinosa using nanopore technology.</title>
        <authorList>
            <person name="Ma L."/>
            <person name="Dong C."/>
            <person name="Song C."/>
            <person name="Wang X."/>
            <person name="Zheng X."/>
            <person name="Niu Y."/>
            <person name="Chen S."/>
            <person name="Feng W."/>
        </authorList>
    </citation>
    <scope>NUCLEOTIDE SEQUENCE [LARGE SCALE GENOMIC DNA]</scope>
    <source>
        <strain evidence="3">DH-2019</strain>
    </source>
</reference>
<evidence type="ECO:0000256" key="2">
    <source>
        <dbReference type="ARBA" id="ARBA00022679"/>
    </source>
</evidence>
<proteinExistence type="inferred from homology"/>
<keyword evidence="2" id="KW-0808">Transferase</keyword>
<protein>
    <recommendedName>
        <fullName evidence="5">Glycosyltransferase</fullName>
    </recommendedName>
</protein>
<dbReference type="PANTHER" id="PTHR11926:SF774">
    <property type="entry name" value="UDP-GLYCOSYLTRANSFERASE 85A1-RELATED"/>
    <property type="match status" value="1"/>
</dbReference>
<dbReference type="EMBL" id="JABTTQ020000010">
    <property type="protein sequence ID" value="KAK6147023.1"/>
    <property type="molecule type" value="Genomic_DNA"/>
</dbReference>
<sequence length="496" mass="55701">MGKQTKGHAIMISVPYQGHINPFINLALKLASKGFTITFAHLEFVHQKLSKAHHCSNGTEVDLFSEARESGLDIRYTTISDGFPLEYDRDLNFEEYWEIILRDFAGLVDEFIGKTIQSEPFIVPFLVTDTVYAWPGTIAEKYKFVNVSLWTEPALVFALAYHWDLLSEKGHFPCKDNVDEEINYVPGVESINTRDLMSFLKEPATGAVYKTLFLAFQRVKKADFILHNTVDELESDILSALNKYQPNYAIGPINFSKNITTNNVGKSLWSESDCTQWLESKSPGSVLYVSFGSFVHTSKQIIEEIAYGLLLSEVNFIWVIREGILGSGDTNVLPVGFEDEIKDKGLIVPWCDQIMVLSNPAVGGFLTHNGWNSTVESMWYGVPMICYPVAFDQITNAKLVVDDWKVGIRLCDHGMSVDRKEVAKKIKSFINGGSISKSLRVEADKVKATMRNALETDGSSERNFDQFIKDLEEKIVSTTTNVKKCDQLASDASTDQ</sequence>